<dbReference type="AlphaFoldDB" id="A0A9Q0KNL2"/>
<comment type="similarity">
    <text evidence="1 4">Belongs to the UDP-glycosyltransferase family.</text>
</comment>
<dbReference type="GO" id="GO:0035251">
    <property type="term" value="F:UDP-glucosyltransferase activity"/>
    <property type="evidence" value="ECO:0007669"/>
    <property type="project" value="InterPro"/>
</dbReference>
<name>A0A9Q0KNL2_9MAGN</name>
<evidence type="ECO:0000256" key="3">
    <source>
        <dbReference type="ARBA" id="ARBA00022679"/>
    </source>
</evidence>
<keyword evidence="2 4" id="KW-0328">Glycosyltransferase</keyword>
<dbReference type="Gene3D" id="3.40.50.2000">
    <property type="entry name" value="Glycogen Phosphorylase B"/>
    <property type="match status" value="2"/>
</dbReference>
<dbReference type="PANTHER" id="PTHR48048">
    <property type="entry name" value="GLYCOSYLTRANSFERASE"/>
    <property type="match status" value="1"/>
</dbReference>
<dbReference type="InterPro" id="IPR035595">
    <property type="entry name" value="UDP_glycos_trans_CS"/>
</dbReference>
<dbReference type="Pfam" id="PF00201">
    <property type="entry name" value="UDPGT"/>
    <property type="match status" value="1"/>
</dbReference>
<dbReference type="EMBL" id="JAMYWD010000004">
    <property type="protein sequence ID" value="KAJ4973494.1"/>
    <property type="molecule type" value="Genomic_DNA"/>
</dbReference>
<comment type="caution">
    <text evidence="6">The sequence shown here is derived from an EMBL/GenBank/DDBJ whole genome shotgun (WGS) entry which is preliminary data.</text>
</comment>
<dbReference type="SUPFAM" id="SSF53756">
    <property type="entry name" value="UDP-Glycosyltransferase/glycogen phosphorylase"/>
    <property type="match status" value="1"/>
</dbReference>
<organism evidence="6 7">
    <name type="scientific">Protea cynaroides</name>
    <dbReference type="NCBI Taxonomy" id="273540"/>
    <lineage>
        <taxon>Eukaryota</taxon>
        <taxon>Viridiplantae</taxon>
        <taxon>Streptophyta</taxon>
        <taxon>Embryophyta</taxon>
        <taxon>Tracheophyta</taxon>
        <taxon>Spermatophyta</taxon>
        <taxon>Magnoliopsida</taxon>
        <taxon>Proteales</taxon>
        <taxon>Proteaceae</taxon>
        <taxon>Protea</taxon>
    </lineage>
</organism>
<evidence type="ECO:0000256" key="2">
    <source>
        <dbReference type="ARBA" id="ARBA00022676"/>
    </source>
</evidence>
<dbReference type="PROSITE" id="PS00375">
    <property type="entry name" value="UDPGT"/>
    <property type="match status" value="1"/>
</dbReference>
<dbReference type="EC" id="2.4.1.-" evidence="5"/>
<evidence type="ECO:0000256" key="1">
    <source>
        <dbReference type="ARBA" id="ARBA00009995"/>
    </source>
</evidence>
<keyword evidence="3 4" id="KW-0808">Transferase</keyword>
<evidence type="ECO:0000256" key="5">
    <source>
        <dbReference type="RuleBase" id="RU362057"/>
    </source>
</evidence>
<keyword evidence="7" id="KW-1185">Reference proteome</keyword>
<reference evidence="6" key="1">
    <citation type="journal article" date="2023" name="Plant J.">
        <title>The genome of the king protea, Protea cynaroides.</title>
        <authorList>
            <person name="Chang J."/>
            <person name="Duong T.A."/>
            <person name="Schoeman C."/>
            <person name="Ma X."/>
            <person name="Roodt D."/>
            <person name="Barker N."/>
            <person name="Li Z."/>
            <person name="Van de Peer Y."/>
            <person name="Mizrachi E."/>
        </authorList>
    </citation>
    <scope>NUCLEOTIDE SEQUENCE</scope>
    <source>
        <tissue evidence="6">Young leaves</tissue>
    </source>
</reference>
<dbReference type="CDD" id="cd03784">
    <property type="entry name" value="GT1_Gtf-like"/>
    <property type="match status" value="1"/>
</dbReference>
<proteinExistence type="inferred from homology"/>
<dbReference type="OrthoDB" id="5835829at2759"/>
<evidence type="ECO:0000313" key="7">
    <source>
        <dbReference type="Proteomes" id="UP001141806"/>
    </source>
</evidence>
<sequence length="493" mass="54154">MATGGRMENSPHVALLPSAGMGHLTPFLRLAATLAGRGCTVTLVVTHPTVSLTESQHITHFLSTHPQVHSLNFHILPFDDPITDNSIPTDPFFLQFEAIQRSGHLLPPLLSSLSPPLSSLVTDIMLAPTIDPVSTHLCLPNYVLFTSCAKMLALVAHFPTVSDKGISIDLDPNFDIPGLPTLPKSWLPPPLFDQTHIFRRLLISNGRGLIKAKGILTNTFQALESETLATLNDGKIVSGLPPVLAIGPLEPYEYGQGPWISWLSAQPAGSVMYVSFGSRTALSKEEIRELGDGLEKSGVRFLWVLKGNKVDKEDSQEIEDLVGYDFLKRVKNRGLIVKDWVDQWVILEHVAIGGFLSHCGWNSVTEAAWHGVPVLAWPQHGDQKLNASIVKSSGLGLWEESWGWGGEKLKGEEIGKRIREFMENEELKKKATNVGEEARKAAGKGGNSEKALIEFMQTSKKILNVIGTDRSSIFEDLYDFCCKADDDDDDGRQ</sequence>
<dbReference type="FunFam" id="3.40.50.2000:FF:000060">
    <property type="entry name" value="Glycosyltransferase"/>
    <property type="match status" value="1"/>
</dbReference>
<dbReference type="PANTHER" id="PTHR48048:SF76">
    <property type="entry name" value="UDP-GLYCOSYLTRANSFERASE 708D1-LIKE"/>
    <property type="match status" value="1"/>
</dbReference>
<dbReference type="InterPro" id="IPR002213">
    <property type="entry name" value="UDP_glucos_trans"/>
</dbReference>
<gene>
    <name evidence="6" type="ORF">NE237_006668</name>
</gene>
<accession>A0A9Q0KNL2</accession>
<protein>
    <recommendedName>
        <fullName evidence="5">Glycosyltransferase</fullName>
        <ecNumber evidence="5">2.4.1.-</ecNumber>
    </recommendedName>
</protein>
<dbReference type="Proteomes" id="UP001141806">
    <property type="component" value="Unassembled WGS sequence"/>
</dbReference>
<evidence type="ECO:0000313" key="6">
    <source>
        <dbReference type="EMBL" id="KAJ4973494.1"/>
    </source>
</evidence>
<dbReference type="InterPro" id="IPR050481">
    <property type="entry name" value="UDP-glycosyltransf_plant"/>
</dbReference>
<evidence type="ECO:0000256" key="4">
    <source>
        <dbReference type="RuleBase" id="RU003718"/>
    </source>
</evidence>